<dbReference type="PANTHER" id="PTHR23302:SF5">
    <property type="entry name" value="TRANSMEMBRANE CHANNEL-LIKE PROTEIN 5"/>
    <property type="match status" value="1"/>
</dbReference>
<comment type="similarity">
    <text evidence="2 6">Belongs to the TMC family.</text>
</comment>
<evidence type="ECO:0000259" key="7">
    <source>
        <dbReference type="Pfam" id="PF07810"/>
    </source>
</evidence>
<dbReference type="GO" id="GO:0005886">
    <property type="term" value="C:plasma membrane"/>
    <property type="evidence" value="ECO:0007669"/>
    <property type="project" value="InterPro"/>
</dbReference>
<reference evidence="8 9" key="2">
    <citation type="journal article" date="2012" name="Nature">
        <title>Insights into hominid evolution from the gorilla genome sequence.</title>
        <authorList>
            <person name="Scally A."/>
            <person name="Dutheil J.Y."/>
            <person name="Hillier L.W."/>
            <person name="Jordan G.E."/>
            <person name="Goodhead I."/>
            <person name="Herrero J."/>
            <person name="Hobolth A."/>
            <person name="Lappalainen T."/>
            <person name="Mailund T."/>
            <person name="Marques-Bonet T."/>
            <person name="McCarthy S."/>
            <person name="Montgomery S.H."/>
            <person name="Schwalie P.C."/>
            <person name="Tang Y.A."/>
            <person name="Ward M.C."/>
            <person name="Xue Y."/>
            <person name="Yngvadottir B."/>
            <person name="Alkan C."/>
            <person name="Andersen L.N."/>
            <person name="Ayub Q."/>
            <person name="Ball E.V."/>
            <person name="Beal K."/>
            <person name="Bradley B.J."/>
            <person name="Chen Y."/>
            <person name="Clee C.M."/>
            <person name="Fitzgerald S."/>
            <person name="Graves T.A."/>
            <person name="Gu Y."/>
            <person name="Heath P."/>
            <person name="Heger A."/>
            <person name="Karakoc E."/>
            <person name="Kolb-Kokocinski A."/>
            <person name="Laird G.K."/>
            <person name="Lunter G."/>
            <person name="Meader S."/>
            <person name="Mort M."/>
            <person name="Mullikin J.C."/>
            <person name="Munch K."/>
            <person name="O'Connor T.D."/>
            <person name="Phillips A.D."/>
            <person name="Prado-Martinez J."/>
            <person name="Rogers A.S."/>
            <person name="Sajjadian S."/>
            <person name="Schmidt D."/>
            <person name="Shaw K."/>
            <person name="Simpson J.T."/>
            <person name="Stenson P.D."/>
            <person name="Turner D.J."/>
            <person name="Vigilant L."/>
            <person name="Vilella A.J."/>
            <person name="Whitener W."/>
            <person name="Zhu B."/>
            <person name="Cooper D.N."/>
            <person name="de Jong P."/>
            <person name="Dermitzakis E.T."/>
            <person name="Eichler E.E."/>
            <person name="Flicek P."/>
            <person name="Goldman N."/>
            <person name="Mundy N.I."/>
            <person name="Ning Z."/>
            <person name="Odom D.T."/>
            <person name="Ponting C.P."/>
            <person name="Quail M.A."/>
            <person name="Ryder O.A."/>
            <person name="Searle S.M."/>
            <person name="Warren W.C."/>
            <person name="Wilson R.K."/>
            <person name="Schierup M.H."/>
            <person name="Rogers J."/>
            <person name="Tyler-Smith C."/>
            <person name="Durbin R."/>
        </authorList>
    </citation>
    <scope>NUCLEOTIDE SEQUENCE [LARGE SCALE GENOMIC DNA]</scope>
</reference>
<dbReference type="GeneTree" id="ENSGT01050000244894"/>
<evidence type="ECO:0000256" key="6">
    <source>
        <dbReference type="RuleBase" id="RU310713"/>
    </source>
</evidence>
<keyword evidence="4 6" id="KW-1133">Transmembrane helix</keyword>
<dbReference type="EMBL" id="CABD030099558">
    <property type="status" value="NOT_ANNOTATED_CDS"/>
    <property type="molecule type" value="Genomic_DNA"/>
</dbReference>
<feature type="transmembrane region" description="Helical" evidence="6">
    <location>
        <begin position="209"/>
        <end position="227"/>
    </location>
</feature>
<evidence type="ECO:0000313" key="9">
    <source>
        <dbReference type="Proteomes" id="UP000001519"/>
    </source>
</evidence>
<feature type="transmembrane region" description="Helical" evidence="6">
    <location>
        <begin position="533"/>
        <end position="557"/>
    </location>
</feature>
<keyword evidence="5 6" id="KW-0472">Membrane</keyword>
<evidence type="ECO:0000256" key="4">
    <source>
        <dbReference type="ARBA" id="ARBA00022989"/>
    </source>
</evidence>
<dbReference type="EMBL" id="CABD030099556">
    <property type="status" value="NOT_ANNOTATED_CDS"/>
    <property type="molecule type" value="Genomic_DNA"/>
</dbReference>
<reference evidence="9" key="1">
    <citation type="submission" date="2011-05" db="EMBL/GenBank/DDBJ databases">
        <title>Insights into the evolution of the great apes provided by the gorilla genome.</title>
        <authorList>
            <person name="Scally A."/>
        </authorList>
    </citation>
    <scope>NUCLEOTIDE SEQUENCE [LARGE SCALE GENOMIC DNA]</scope>
</reference>
<dbReference type="EMBL" id="CABD030099555">
    <property type="status" value="NOT_ANNOTATED_CDS"/>
    <property type="molecule type" value="Genomic_DNA"/>
</dbReference>
<comment type="subcellular location">
    <subcellularLocation>
        <location evidence="1 6">Membrane</location>
        <topology evidence="1 6">Multi-pass membrane protein</topology>
    </subcellularLocation>
</comment>
<keyword evidence="9" id="KW-1185">Reference proteome</keyword>
<evidence type="ECO:0000256" key="3">
    <source>
        <dbReference type="ARBA" id="ARBA00022692"/>
    </source>
</evidence>
<dbReference type="Bgee" id="ENSGGOG00000004215">
    <property type="expression patterns" value="Expressed in testis and 1 other cell type or tissue"/>
</dbReference>
<dbReference type="PANTHER" id="PTHR23302">
    <property type="entry name" value="TRANSMEMBRANE CHANNEL-RELATED"/>
    <property type="match status" value="1"/>
</dbReference>
<feature type="transmembrane region" description="Helical" evidence="6">
    <location>
        <begin position="319"/>
        <end position="344"/>
    </location>
</feature>
<feature type="transmembrane region" description="Helical" evidence="6">
    <location>
        <begin position="393"/>
        <end position="417"/>
    </location>
</feature>
<sequence>MLSDDHVNEIIIQVENVSSGVQSHPSSNQIFQEKVLLDSSINMVSSISDIDVIDSQTVSKRNDQKGNQVLRFSTSLNESMSQTLHSLECMGIDTPGSSHETVQGQKLIASLIPMTSRDRIKAIRNQPRTMEEKRNLRKIVDKEKSKQTHRILQLNCCIQCLNSISRAYRRSKNSLSEILNSISLWQKTLKIIGGKFGTSVLSYFNFLRWLLKFNIFSFILNFSFIIIPQFTVAEKNTLQFTGLEFFTGVMAKYFRNNFINPHIYSGGITKLIFCWDFTVTQEKAVKLKQKNLSTEIRENLSELRQENSKLTFNQQLTRFSAYMVAWVVSTGVAIACCAAVYYLAEYNLEFLKTHSNPGAVLLLPFVVSCINLAVPCIYSTFRLVERYEMPRHEVYVLLIRNIFLKISIIGILCYYWLNTVALSGEECWETLIGQDIYRLLLMDFVFSLVNSFLGEFLRRIIGMQLITSLGLQEFDIARNVLELIYAQTLVWIGIFFCPLLPFIQMIMLFIMFYSKNISLMMNFQPPSKAWRASQMMTFFIFLLFFPSFTGVLCTLAITIWRLKPSADCGPFRGLPLFIHSIYSWIDTLSTRPGYLWVVWIYRNLIGSVHFFFILTLIVLIITYLYWQITEGRKIMIRLLHEQIINEGKDKMFLIEKLIKLQDMEKKANPSSLVLERREVEQQGSLHLGEHDGSLDLRFRRSVQEGNPRA</sequence>
<dbReference type="Proteomes" id="UP000001519">
    <property type="component" value="Chromosome 16"/>
</dbReference>
<organism evidence="8 9">
    <name type="scientific">Gorilla gorilla gorilla</name>
    <name type="common">Western lowland gorilla</name>
    <dbReference type="NCBI Taxonomy" id="9595"/>
    <lineage>
        <taxon>Eukaryota</taxon>
        <taxon>Metazoa</taxon>
        <taxon>Chordata</taxon>
        <taxon>Craniata</taxon>
        <taxon>Vertebrata</taxon>
        <taxon>Euteleostomi</taxon>
        <taxon>Mammalia</taxon>
        <taxon>Eutheria</taxon>
        <taxon>Euarchontoglires</taxon>
        <taxon>Primates</taxon>
        <taxon>Haplorrhini</taxon>
        <taxon>Catarrhini</taxon>
        <taxon>Hominidae</taxon>
        <taxon>Gorilla</taxon>
    </lineage>
</organism>
<proteinExistence type="inferred from homology"/>
<evidence type="ECO:0000256" key="1">
    <source>
        <dbReference type="ARBA" id="ARBA00004141"/>
    </source>
</evidence>
<gene>
    <name evidence="8" type="primary">TMC5</name>
</gene>
<accession>A0A2I2YKW6</accession>
<evidence type="ECO:0000256" key="2">
    <source>
        <dbReference type="ARBA" id="ARBA00006510"/>
    </source>
</evidence>
<reference evidence="8" key="3">
    <citation type="submission" date="2025-08" db="UniProtKB">
        <authorList>
            <consortium name="Ensembl"/>
        </authorList>
    </citation>
    <scope>IDENTIFICATION</scope>
</reference>
<protein>
    <recommendedName>
        <fullName evidence="6">Transmembrane channel-like protein</fullName>
    </recommendedName>
</protein>
<dbReference type="EMBL" id="CABD030099559">
    <property type="status" value="NOT_ANNOTATED_CDS"/>
    <property type="molecule type" value="Genomic_DNA"/>
</dbReference>
<dbReference type="EMBL" id="CABD030099560">
    <property type="status" value="NOT_ANNOTATED_CDS"/>
    <property type="molecule type" value="Genomic_DNA"/>
</dbReference>
<dbReference type="Pfam" id="PF07810">
    <property type="entry name" value="TMC"/>
    <property type="match status" value="1"/>
</dbReference>
<dbReference type="InterPro" id="IPR038900">
    <property type="entry name" value="TMC"/>
</dbReference>
<dbReference type="InterPro" id="IPR012496">
    <property type="entry name" value="TMC_dom"/>
</dbReference>
<dbReference type="EMBL" id="CABD030099557">
    <property type="status" value="NOT_ANNOTATED_CDS"/>
    <property type="molecule type" value="Genomic_DNA"/>
</dbReference>
<dbReference type="Ensembl" id="ENSGGOT00000054135.1">
    <property type="protein sequence ID" value="ENSGGOP00000035408.1"/>
    <property type="gene ID" value="ENSGGOG00000004215.3"/>
</dbReference>
<evidence type="ECO:0000256" key="5">
    <source>
        <dbReference type="ARBA" id="ARBA00023136"/>
    </source>
</evidence>
<keyword evidence="3 6" id="KW-0812">Transmembrane</keyword>
<feature type="transmembrane region" description="Helical" evidence="6">
    <location>
        <begin position="488"/>
        <end position="513"/>
    </location>
</feature>
<evidence type="ECO:0000313" key="8">
    <source>
        <dbReference type="Ensembl" id="ENSGGOP00000035408.1"/>
    </source>
</evidence>
<dbReference type="OMA" id="LAWYEPY"/>
<feature type="transmembrane region" description="Helical" evidence="6">
    <location>
        <begin position="359"/>
        <end position="381"/>
    </location>
</feature>
<feature type="transmembrane region" description="Helical" evidence="6">
    <location>
        <begin position="605"/>
        <end position="626"/>
    </location>
</feature>
<dbReference type="AlphaFoldDB" id="A0A2I2YKW6"/>
<feature type="domain" description="TMC" evidence="7">
    <location>
        <begin position="427"/>
        <end position="533"/>
    </location>
</feature>
<reference evidence="8" key="4">
    <citation type="submission" date="2025-09" db="UniProtKB">
        <authorList>
            <consortium name="Ensembl"/>
        </authorList>
    </citation>
    <scope>IDENTIFICATION</scope>
</reference>
<name>A0A2I2YKW6_GORGO</name>